<dbReference type="InterPro" id="IPR011006">
    <property type="entry name" value="CheY-like_superfamily"/>
</dbReference>
<dbReference type="PROSITE" id="PS51755">
    <property type="entry name" value="OMPR_PHOB"/>
    <property type="match status" value="1"/>
</dbReference>
<feature type="domain" description="OmpR/PhoB-type" evidence="9">
    <location>
        <begin position="133"/>
        <end position="232"/>
    </location>
</feature>
<keyword evidence="4 7" id="KW-0238">DNA-binding</keyword>
<evidence type="ECO:0000259" key="9">
    <source>
        <dbReference type="PROSITE" id="PS51755"/>
    </source>
</evidence>
<dbReference type="SMART" id="SM00448">
    <property type="entry name" value="REC"/>
    <property type="match status" value="1"/>
</dbReference>
<dbReference type="PANTHER" id="PTHR48111">
    <property type="entry name" value="REGULATOR OF RPOS"/>
    <property type="match status" value="1"/>
</dbReference>
<evidence type="ECO:0000259" key="8">
    <source>
        <dbReference type="PROSITE" id="PS50110"/>
    </source>
</evidence>
<dbReference type="RefSeq" id="WP_184746649.1">
    <property type="nucleotide sequence ID" value="NZ_JACHGJ010000003.1"/>
</dbReference>
<dbReference type="InterPro" id="IPR039420">
    <property type="entry name" value="WalR-like"/>
</dbReference>
<evidence type="ECO:0000313" key="11">
    <source>
        <dbReference type="Proteomes" id="UP000587760"/>
    </source>
</evidence>
<evidence type="ECO:0000256" key="1">
    <source>
        <dbReference type="ARBA" id="ARBA00013332"/>
    </source>
</evidence>
<dbReference type="GO" id="GO:0032993">
    <property type="term" value="C:protein-DNA complex"/>
    <property type="evidence" value="ECO:0007669"/>
    <property type="project" value="TreeGrafter"/>
</dbReference>
<protein>
    <recommendedName>
        <fullName evidence="1">Phosphate regulon transcriptional regulatory protein PhoB</fullName>
    </recommendedName>
</protein>
<dbReference type="Gene3D" id="3.40.50.2300">
    <property type="match status" value="1"/>
</dbReference>
<dbReference type="SUPFAM" id="SSF46894">
    <property type="entry name" value="C-terminal effector domain of the bipartite response regulators"/>
    <property type="match status" value="1"/>
</dbReference>
<evidence type="ECO:0000256" key="3">
    <source>
        <dbReference type="ARBA" id="ARBA00023012"/>
    </source>
</evidence>
<dbReference type="PROSITE" id="PS50110">
    <property type="entry name" value="RESPONSE_REGULATORY"/>
    <property type="match status" value="1"/>
</dbReference>
<dbReference type="AlphaFoldDB" id="A0A841RC12"/>
<dbReference type="GO" id="GO:0000976">
    <property type="term" value="F:transcription cis-regulatory region binding"/>
    <property type="evidence" value="ECO:0007669"/>
    <property type="project" value="TreeGrafter"/>
</dbReference>
<dbReference type="FunFam" id="1.10.10.10:FF:000018">
    <property type="entry name" value="DNA-binding response regulator ResD"/>
    <property type="match status" value="1"/>
</dbReference>
<dbReference type="InterPro" id="IPR036388">
    <property type="entry name" value="WH-like_DNA-bd_sf"/>
</dbReference>
<keyword evidence="3" id="KW-0902">Two-component regulatory system</keyword>
<keyword evidence="11" id="KW-1185">Reference proteome</keyword>
<dbReference type="InterPro" id="IPR016032">
    <property type="entry name" value="Sig_transdc_resp-reg_C-effctor"/>
</dbReference>
<evidence type="ECO:0000256" key="7">
    <source>
        <dbReference type="PROSITE-ProRule" id="PRU01091"/>
    </source>
</evidence>
<proteinExistence type="predicted"/>
<reference evidence="10 11" key="1">
    <citation type="submission" date="2020-08" db="EMBL/GenBank/DDBJ databases">
        <title>Genomic Encyclopedia of Type Strains, Phase IV (KMG-IV): sequencing the most valuable type-strain genomes for metagenomic binning, comparative biology and taxonomic classification.</title>
        <authorList>
            <person name="Goeker M."/>
        </authorList>
    </citation>
    <scope>NUCLEOTIDE SEQUENCE [LARGE SCALE GENOMIC DNA]</scope>
    <source>
        <strain evidence="10 11">DSM 2461</strain>
    </source>
</reference>
<evidence type="ECO:0000256" key="6">
    <source>
        <dbReference type="PROSITE-ProRule" id="PRU00169"/>
    </source>
</evidence>
<accession>A0A841RC12</accession>
<sequence length="239" mass="27170">MEQDFVLIVEDDSEISKILSVNIEDLGLKTRICDNGQDGLELARSGKFSLIILDIMLPRLDGVSLLRELRKSDARTPVLMVTARDSELDRVLGLELGADDYMSKPFSVREMTARVKALLRRSQLADDANGYRDKPVSIGKLTLDPLKRKALLGKKEVDLTVKEFDLLSLFMKNPGRAYSRSDLLNLIWGYQFEGYEHTVNTHINRLRAKIEIDPGKPEYLKTVWGVGYRFAEENELSHD</sequence>
<evidence type="ECO:0000256" key="2">
    <source>
        <dbReference type="ARBA" id="ARBA00022553"/>
    </source>
</evidence>
<dbReference type="SUPFAM" id="SSF52172">
    <property type="entry name" value="CheY-like"/>
    <property type="match status" value="1"/>
</dbReference>
<feature type="modified residue" description="4-aspartylphosphate" evidence="6">
    <location>
        <position position="54"/>
    </location>
</feature>
<dbReference type="SMART" id="SM00862">
    <property type="entry name" value="Trans_reg_C"/>
    <property type="match status" value="1"/>
</dbReference>
<dbReference type="Pfam" id="PF00486">
    <property type="entry name" value="Trans_reg_C"/>
    <property type="match status" value="1"/>
</dbReference>
<dbReference type="EMBL" id="JACHGJ010000003">
    <property type="protein sequence ID" value="MBB6480429.1"/>
    <property type="molecule type" value="Genomic_DNA"/>
</dbReference>
<dbReference type="GO" id="GO:0005829">
    <property type="term" value="C:cytosol"/>
    <property type="evidence" value="ECO:0007669"/>
    <property type="project" value="TreeGrafter"/>
</dbReference>
<dbReference type="CDD" id="cd00383">
    <property type="entry name" value="trans_reg_C"/>
    <property type="match status" value="1"/>
</dbReference>
<comment type="function">
    <text evidence="5">This protein is a positive regulator for the phosphate regulon. Transcription of this operon is positively regulated by PhoB and PhoR when phosphate is limited.</text>
</comment>
<organism evidence="10 11">
    <name type="scientific">Spirochaeta isovalerica</name>
    <dbReference type="NCBI Taxonomy" id="150"/>
    <lineage>
        <taxon>Bacteria</taxon>
        <taxon>Pseudomonadati</taxon>
        <taxon>Spirochaetota</taxon>
        <taxon>Spirochaetia</taxon>
        <taxon>Spirochaetales</taxon>
        <taxon>Spirochaetaceae</taxon>
        <taxon>Spirochaeta</taxon>
    </lineage>
</organism>
<dbReference type="InterPro" id="IPR001789">
    <property type="entry name" value="Sig_transdc_resp-reg_receiver"/>
</dbReference>
<dbReference type="Gene3D" id="6.10.250.690">
    <property type="match status" value="1"/>
</dbReference>
<feature type="domain" description="Response regulatory" evidence="8">
    <location>
        <begin position="5"/>
        <end position="119"/>
    </location>
</feature>
<dbReference type="GO" id="GO:0006355">
    <property type="term" value="P:regulation of DNA-templated transcription"/>
    <property type="evidence" value="ECO:0007669"/>
    <property type="project" value="InterPro"/>
</dbReference>
<dbReference type="Pfam" id="PF00072">
    <property type="entry name" value="Response_reg"/>
    <property type="match status" value="1"/>
</dbReference>
<evidence type="ECO:0000256" key="5">
    <source>
        <dbReference type="ARBA" id="ARBA00024735"/>
    </source>
</evidence>
<name>A0A841RC12_9SPIO</name>
<dbReference type="Gene3D" id="1.10.10.10">
    <property type="entry name" value="Winged helix-like DNA-binding domain superfamily/Winged helix DNA-binding domain"/>
    <property type="match status" value="1"/>
</dbReference>
<feature type="DNA-binding region" description="OmpR/PhoB-type" evidence="7">
    <location>
        <begin position="133"/>
        <end position="232"/>
    </location>
</feature>
<evidence type="ECO:0000313" key="10">
    <source>
        <dbReference type="EMBL" id="MBB6480429.1"/>
    </source>
</evidence>
<dbReference type="PANTHER" id="PTHR48111:SF40">
    <property type="entry name" value="PHOSPHATE REGULON TRANSCRIPTIONAL REGULATORY PROTEIN PHOB"/>
    <property type="match status" value="1"/>
</dbReference>
<dbReference type="InterPro" id="IPR001867">
    <property type="entry name" value="OmpR/PhoB-type_DNA-bd"/>
</dbReference>
<dbReference type="Proteomes" id="UP000587760">
    <property type="component" value="Unassembled WGS sequence"/>
</dbReference>
<dbReference type="GO" id="GO:0000156">
    <property type="term" value="F:phosphorelay response regulator activity"/>
    <property type="evidence" value="ECO:0007669"/>
    <property type="project" value="TreeGrafter"/>
</dbReference>
<gene>
    <name evidence="10" type="ORF">HNR50_002092</name>
</gene>
<keyword evidence="2 6" id="KW-0597">Phosphoprotein</keyword>
<comment type="caution">
    <text evidence="10">The sequence shown here is derived from an EMBL/GenBank/DDBJ whole genome shotgun (WGS) entry which is preliminary data.</text>
</comment>
<evidence type="ECO:0000256" key="4">
    <source>
        <dbReference type="ARBA" id="ARBA00023125"/>
    </source>
</evidence>